<dbReference type="FunFam" id="3.40.30.10:FF:000015">
    <property type="entry name" value="NADH-quinone oxidoreductase subunit E"/>
    <property type="match status" value="1"/>
</dbReference>
<dbReference type="Proteomes" id="UP000183404">
    <property type="component" value="Unassembled WGS sequence"/>
</dbReference>
<evidence type="ECO:0000313" key="8">
    <source>
        <dbReference type="EMBL" id="SDG08631.1"/>
    </source>
</evidence>
<dbReference type="PIRSF" id="PIRSF000216">
    <property type="entry name" value="NADH_DH_24kDa"/>
    <property type="match status" value="1"/>
</dbReference>
<dbReference type="PANTHER" id="PTHR43342:SF2">
    <property type="entry name" value="POTENTIAL NAD-REDUCING HYDROGENASE SUBUNIT"/>
    <property type="match status" value="1"/>
</dbReference>
<evidence type="ECO:0000313" key="9">
    <source>
        <dbReference type="Proteomes" id="UP000183404"/>
    </source>
</evidence>
<dbReference type="Gene3D" id="1.10.10.1590">
    <property type="entry name" value="NADH-quinone oxidoreductase subunit E"/>
    <property type="match status" value="1"/>
</dbReference>
<dbReference type="InterPro" id="IPR041921">
    <property type="entry name" value="NuoE_N"/>
</dbReference>
<proteinExistence type="inferred from homology"/>
<dbReference type="SUPFAM" id="SSF52833">
    <property type="entry name" value="Thioredoxin-like"/>
    <property type="match status" value="1"/>
</dbReference>
<dbReference type="InterPro" id="IPR042128">
    <property type="entry name" value="NuoE_dom"/>
</dbReference>
<keyword evidence="2 7" id="KW-0001">2Fe-2S</keyword>
<evidence type="ECO:0000256" key="2">
    <source>
        <dbReference type="ARBA" id="ARBA00022714"/>
    </source>
</evidence>
<dbReference type="InterPro" id="IPR002023">
    <property type="entry name" value="NuoE-like"/>
</dbReference>
<dbReference type="Pfam" id="PF01257">
    <property type="entry name" value="2Fe-2S_thioredx"/>
    <property type="match status" value="1"/>
</dbReference>
<comment type="cofactor">
    <cofactor evidence="6">
        <name>[2Fe-2S] cluster</name>
        <dbReference type="ChEBI" id="CHEBI:190135"/>
    </cofactor>
</comment>
<evidence type="ECO:0000256" key="7">
    <source>
        <dbReference type="PIRSR" id="PIRSR000216-1"/>
    </source>
</evidence>
<reference evidence="8 9" key="1">
    <citation type="submission" date="2016-10" db="EMBL/GenBank/DDBJ databases">
        <authorList>
            <person name="de Groot N.N."/>
        </authorList>
    </citation>
    <scope>NUCLEOTIDE SEQUENCE [LARGE SCALE GENOMIC DNA]</scope>
    <source>
        <strain evidence="8 9">DSM 569</strain>
    </source>
</reference>
<gene>
    <name evidence="8" type="ORF">SAMN04244560_01765</name>
</gene>
<dbReference type="Gene3D" id="3.40.30.10">
    <property type="entry name" value="Glutaredoxin"/>
    <property type="match status" value="1"/>
</dbReference>
<dbReference type="CDD" id="cd03064">
    <property type="entry name" value="TRX_Fd_NuoE"/>
    <property type="match status" value="1"/>
</dbReference>
<evidence type="ECO:0000256" key="6">
    <source>
        <dbReference type="ARBA" id="ARBA00034078"/>
    </source>
</evidence>
<keyword evidence="5 7" id="KW-0411">Iron-sulfur</keyword>
<evidence type="ECO:0000256" key="4">
    <source>
        <dbReference type="ARBA" id="ARBA00023004"/>
    </source>
</evidence>
<evidence type="ECO:0000256" key="3">
    <source>
        <dbReference type="ARBA" id="ARBA00022723"/>
    </source>
</evidence>
<keyword evidence="3 7" id="KW-0479">Metal-binding</keyword>
<feature type="binding site" evidence="7">
    <location>
        <position position="127"/>
    </location>
    <ligand>
        <name>[2Fe-2S] cluster</name>
        <dbReference type="ChEBI" id="CHEBI:190135"/>
    </ligand>
</feature>
<dbReference type="EMBL" id="FNBS01000042">
    <property type="protein sequence ID" value="SDG08631.1"/>
    <property type="molecule type" value="Genomic_DNA"/>
</dbReference>
<dbReference type="InterPro" id="IPR028431">
    <property type="entry name" value="NADP_DH_HndA-like"/>
</dbReference>
<dbReference type="PROSITE" id="PS01099">
    <property type="entry name" value="COMPLEX1_24K"/>
    <property type="match status" value="1"/>
</dbReference>
<accession>A0A1G7RCW9</accession>
<dbReference type="GO" id="GO:0016491">
    <property type="term" value="F:oxidoreductase activity"/>
    <property type="evidence" value="ECO:0007669"/>
    <property type="project" value="InterPro"/>
</dbReference>
<sequence length="160" mass="17844">METLYQKFGKEKVERFKKALEELKNIPGSLIAIMNEAQEIFGYLPIEVQLYISKEMNVPLTEIFGIATFYSRFTLKPSGKYKINLCMGTACYVRGAAMVLGKIKEKLGIQVGETTPDGKFSLEPTRCLGACGLAPVMMINGEVFGRLTPDDVDEILSKFE</sequence>
<feature type="binding site" evidence="7">
    <location>
        <position position="131"/>
    </location>
    <ligand>
        <name>[2Fe-2S] cluster</name>
        <dbReference type="ChEBI" id="CHEBI:190135"/>
    </ligand>
</feature>
<feature type="binding site" evidence="7">
    <location>
        <position position="86"/>
    </location>
    <ligand>
        <name>[2Fe-2S] cluster</name>
        <dbReference type="ChEBI" id="CHEBI:190135"/>
    </ligand>
</feature>
<evidence type="ECO:0000256" key="5">
    <source>
        <dbReference type="ARBA" id="ARBA00023014"/>
    </source>
</evidence>
<comment type="cofactor">
    <cofactor evidence="7">
        <name>[2Fe-2S] cluster</name>
        <dbReference type="ChEBI" id="CHEBI:190135"/>
    </cofactor>
    <text evidence="7">Binds 1 [2Fe-2S] cluster.</text>
</comment>
<protein>
    <submittedName>
        <fullName evidence="8">NAD(P)-dependent iron-only hydrogenase diaphorase component iron-sulfur protein</fullName>
    </submittedName>
</protein>
<keyword evidence="4 7" id="KW-0408">Iron</keyword>
<dbReference type="InterPro" id="IPR036249">
    <property type="entry name" value="Thioredoxin-like_sf"/>
</dbReference>
<dbReference type="PANTHER" id="PTHR43342">
    <property type="entry name" value="NADH-QUINONE OXIDOREDUCTASE, E SUBUNIT"/>
    <property type="match status" value="1"/>
</dbReference>
<organism evidence="8 9">
    <name type="scientific">Thermoanaerobacter thermohydrosulfuricus</name>
    <name type="common">Clostridium thermohydrosulfuricum</name>
    <dbReference type="NCBI Taxonomy" id="1516"/>
    <lineage>
        <taxon>Bacteria</taxon>
        <taxon>Bacillati</taxon>
        <taxon>Bacillota</taxon>
        <taxon>Clostridia</taxon>
        <taxon>Thermoanaerobacterales</taxon>
        <taxon>Thermoanaerobacteraceae</taxon>
        <taxon>Thermoanaerobacter</taxon>
    </lineage>
</organism>
<dbReference type="GO" id="GO:0051537">
    <property type="term" value="F:2 iron, 2 sulfur cluster binding"/>
    <property type="evidence" value="ECO:0007669"/>
    <property type="project" value="UniProtKB-KW"/>
</dbReference>
<name>A0A1G7RCW9_THETY</name>
<evidence type="ECO:0000256" key="1">
    <source>
        <dbReference type="ARBA" id="ARBA00010643"/>
    </source>
</evidence>
<dbReference type="RefSeq" id="WP_003870983.1">
    <property type="nucleotide sequence ID" value="NZ_FNBS01000042.1"/>
</dbReference>
<dbReference type="AlphaFoldDB" id="A0A1G7RCW9"/>
<feature type="binding site" evidence="7">
    <location>
        <position position="91"/>
    </location>
    <ligand>
        <name>[2Fe-2S] cluster</name>
        <dbReference type="ChEBI" id="CHEBI:190135"/>
    </ligand>
</feature>
<dbReference type="GO" id="GO:0046872">
    <property type="term" value="F:metal ion binding"/>
    <property type="evidence" value="ECO:0007669"/>
    <property type="project" value="UniProtKB-KW"/>
</dbReference>
<comment type="similarity">
    <text evidence="1">Belongs to the complex I 24 kDa subunit family.</text>
</comment>